<dbReference type="GO" id="GO:0015288">
    <property type="term" value="F:porin activity"/>
    <property type="evidence" value="ECO:0007669"/>
    <property type="project" value="UniProtKB-KW"/>
</dbReference>
<dbReference type="Pfam" id="PF13505">
    <property type="entry name" value="OMP_b-brl"/>
    <property type="match status" value="1"/>
</dbReference>
<dbReference type="SUPFAM" id="SSF103088">
    <property type="entry name" value="OmpA-like"/>
    <property type="match status" value="1"/>
</dbReference>
<evidence type="ECO:0000256" key="8">
    <source>
        <dbReference type="ARBA" id="ARBA00023136"/>
    </source>
</evidence>
<dbReference type="OrthoDB" id="189250at2"/>
<accession>A0A420WG46</accession>
<evidence type="ECO:0000256" key="12">
    <source>
        <dbReference type="SAM" id="SignalP"/>
    </source>
</evidence>
<comment type="subcellular location">
    <subcellularLocation>
        <location evidence="1">Cell outer membrane</location>
        <topology evidence="1">Multi-pass membrane protein</topology>
    </subcellularLocation>
</comment>
<feature type="signal peptide" evidence="12">
    <location>
        <begin position="1"/>
        <end position="22"/>
    </location>
</feature>
<feature type="region of interest" description="Disordered" evidence="11">
    <location>
        <begin position="212"/>
        <end position="231"/>
    </location>
</feature>
<feature type="chain" id="PRO_5019124915" evidence="12">
    <location>
        <begin position="23"/>
        <end position="344"/>
    </location>
</feature>
<organism evidence="14 15">
    <name type="scientific">Oceanibaculum indicum</name>
    <dbReference type="NCBI Taxonomy" id="526216"/>
    <lineage>
        <taxon>Bacteria</taxon>
        <taxon>Pseudomonadati</taxon>
        <taxon>Pseudomonadota</taxon>
        <taxon>Alphaproteobacteria</taxon>
        <taxon>Rhodospirillales</taxon>
        <taxon>Oceanibaculaceae</taxon>
        <taxon>Oceanibaculum</taxon>
    </lineage>
</organism>
<dbReference type="InterPro" id="IPR027385">
    <property type="entry name" value="Beta-barrel_OMP"/>
</dbReference>
<feature type="domain" description="OmpA-like" evidence="13">
    <location>
        <begin position="230"/>
        <end position="344"/>
    </location>
</feature>
<dbReference type="InterPro" id="IPR006665">
    <property type="entry name" value="OmpA-like"/>
</dbReference>
<evidence type="ECO:0000256" key="10">
    <source>
        <dbReference type="PROSITE-ProRule" id="PRU00473"/>
    </source>
</evidence>
<dbReference type="GO" id="GO:0009279">
    <property type="term" value="C:cell outer membrane"/>
    <property type="evidence" value="ECO:0007669"/>
    <property type="project" value="UniProtKB-SubCell"/>
</dbReference>
<dbReference type="GO" id="GO:0006811">
    <property type="term" value="P:monoatomic ion transport"/>
    <property type="evidence" value="ECO:0007669"/>
    <property type="project" value="UniProtKB-KW"/>
</dbReference>
<dbReference type="SUPFAM" id="SSF56925">
    <property type="entry name" value="OMPA-like"/>
    <property type="match status" value="1"/>
</dbReference>
<reference evidence="14 15" key="1">
    <citation type="submission" date="2018-10" db="EMBL/GenBank/DDBJ databases">
        <title>Comparative analysis of microorganisms from saline springs in Andes Mountain Range, Colombia.</title>
        <authorList>
            <person name="Rubin E."/>
        </authorList>
    </citation>
    <scope>NUCLEOTIDE SEQUENCE [LARGE SCALE GENOMIC DNA]</scope>
    <source>
        <strain evidence="14 15">USBA 36</strain>
    </source>
</reference>
<evidence type="ECO:0000313" key="14">
    <source>
        <dbReference type="EMBL" id="RKQ69943.1"/>
    </source>
</evidence>
<dbReference type="InterPro" id="IPR036737">
    <property type="entry name" value="OmpA-like_sf"/>
</dbReference>
<keyword evidence="8 10" id="KW-0472">Membrane</keyword>
<evidence type="ECO:0000256" key="7">
    <source>
        <dbReference type="ARBA" id="ARBA00023114"/>
    </source>
</evidence>
<evidence type="ECO:0000256" key="9">
    <source>
        <dbReference type="ARBA" id="ARBA00023237"/>
    </source>
</evidence>
<evidence type="ECO:0000256" key="4">
    <source>
        <dbReference type="ARBA" id="ARBA00022692"/>
    </source>
</evidence>
<keyword evidence="3" id="KW-1134">Transmembrane beta strand</keyword>
<sequence>MKFNAPIIAAALLVGLPTAALAQPDGWYLGLGAGVNLQEDADISGSGISSEADFDTGALGAAALGYKFGAPRLELEFSYRGNDADTVGGVNGAGNTRAQALMLNLLYDFDMGGFTPYLGVGIGGAAVKYDGIAPVGAGSLNDSDIVLAYQGIAGVGYDVSEQLSLFADYRYFATRDPSYTTSTGASVDGEYAAHTVLVGLRWAFNPPPKPMPAPAAAPAPQPAPAPAAAPAPQPVPRNYLVFFDFDKSDLTPDARQIVKLAADNAKKGGISRIHLIGHADRSGPAAYNMALSQRRASSVQTALTADGVTAGQISSEARGETDPLVPTADGVREPQNRRVEIIFR</sequence>
<keyword evidence="9" id="KW-0998">Cell outer membrane</keyword>
<dbReference type="Gene3D" id="3.30.1330.60">
    <property type="entry name" value="OmpA-like domain"/>
    <property type="match status" value="1"/>
</dbReference>
<dbReference type="Proteomes" id="UP000277424">
    <property type="component" value="Unassembled WGS sequence"/>
</dbReference>
<keyword evidence="4" id="KW-0812">Transmembrane</keyword>
<dbReference type="PANTHER" id="PTHR30329:SF21">
    <property type="entry name" value="LIPOPROTEIN YIAD-RELATED"/>
    <property type="match status" value="1"/>
</dbReference>
<dbReference type="EMBL" id="RBIG01000002">
    <property type="protein sequence ID" value="RKQ69943.1"/>
    <property type="molecule type" value="Genomic_DNA"/>
</dbReference>
<evidence type="ECO:0000259" key="13">
    <source>
        <dbReference type="PROSITE" id="PS51123"/>
    </source>
</evidence>
<evidence type="ECO:0000256" key="3">
    <source>
        <dbReference type="ARBA" id="ARBA00022452"/>
    </source>
</evidence>
<dbReference type="PANTHER" id="PTHR30329">
    <property type="entry name" value="STATOR ELEMENT OF FLAGELLAR MOTOR COMPLEX"/>
    <property type="match status" value="1"/>
</dbReference>
<dbReference type="InterPro" id="IPR006664">
    <property type="entry name" value="OMP_bac"/>
</dbReference>
<evidence type="ECO:0000256" key="6">
    <source>
        <dbReference type="ARBA" id="ARBA00023065"/>
    </source>
</evidence>
<dbReference type="Pfam" id="PF00691">
    <property type="entry name" value="OmpA"/>
    <property type="match status" value="1"/>
</dbReference>
<proteinExistence type="predicted"/>
<dbReference type="CDD" id="cd07185">
    <property type="entry name" value="OmpA_C-like"/>
    <property type="match status" value="1"/>
</dbReference>
<comment type="caution">
    <text evidence="14">The sequence shown here is derived from an EMBL/GenBank/DDBJ whole genome shotgun (WGS) entry which is preliminary data.</text>
</comment>
<evidence type="ECO:0000256" key="1">
    <source>
        <dbReference type="ARBA" id="ARBA00004571"/>
    </source>
</evidence>
<dbReference type="AlphaFoldDB" id="A0A420WG46"/>
<dbReference type="InterPro" id="IPR050330">
    <property type="entry name" value="Bact_OuterMem_StrucFunc"/>
</dbReference>
<keyword evidence="6" id="KW-0406">Ion transport</keyword>
<dbReference type="RefSeq" id="WP_121219420.1">
    <property type="nucleotide sequence ID" value="NZ_RBIG01000002.1"/>
</dbReference>
<keyword evidence="2" id="KW-0813">Transport</keyword>
<name>A0A420WG46_9PROT</name>
<keyword evidence="5 12" id="KW-0732">Signal</keyword>
<dbReference type="PROSITE" id="PS51123">
    <property type="entry name" value="OMPA_2"/>
    <property type="match status" value="1"/>
</dbReference>
<evidence type="ECO:0000313" key="15">
    <source>
        <dbReference type="Proteomes" id="UP000277424"/>
    </source>
</evidence>
<evidence type="ECO:0000256" key="11">
    <source>
        <dbReference type="SAM" id="MobiDB-lite"/>
    </source>
</evidence>
<dbReference type="InterPro" id="IPR011250">
    <property type="entry name" value="OMP/PagP_B-barrel"/>
</dbReference>
<protein>
    <submittedName>
        <fullName evidence="14">Outer membrane protein OmpA-like peptidoglycan-associated protein</fullName>
    </submittedName>
</protein>
<dbReference type="Gene3D" id="2.40.160.20">
    <property type="match status" value="1"/>
</dbReference>
<evidence type="ECO:0000256" key="5">
    <source>
        <dbReference type="ARBA" id="ARBA00022729"/>
    </source>
</evidence>
<dbReference type="GO" id="GO:0046930">
    <property type="term" value="C:pore complex"/>
    <property type="evidence" value="ECO:0007669"/>
    <property type="project" value="UniProtKB-KW"/>
</dbReference>
<dbReference type="PRINTS" id="PR01021">
    <property type="entry name" value="OMPADOMAIN"/>
</dbReference>
<gene>
    <name evidence="14" type="ORF">BCL74_1877</name>
</gene>
<keyword evidence="7" id="KW-0626">Porin</keyword>
<evidence type="ECO:0000256" key="2">
    <source>
        <dbReference type="ARBA" id="ARBA00022448"/>
    </source>
</evidence>